<evidence type="ECO:0000313" key="2">
    <source>
        <dbReference type="Proteomes" id="UP000195442"/>
    </source>
</evidence>
<dbReference type="Proteomes" id="UP000195442">
    <property type="component" value="Unassembled WGS sequence"/>
</dbReference>
<proteinExistence type="predicted"/>
<gene>
    <name evidence="1" type="ORF">CRENPOLYSF2_270010</name>
</gene>
<dbReference type="AlphaFoldDB" id="A0A1R4H8N3"/>
<organism evidence="1 2">
    <name type="scientific">Crenothrix polyspora</name>
    <dbReference type="NCBI Taxonomy" id="360316"/>
    <lineage>
        <taxon>Bacteria</taxon>
        <taxon>Pseudomonadati</taxon>
        <taxon>Pseudomonadota</taxon>
        <taxon>Gammaproteobacteria</taxon>
        <taxon>Methylococcales</taxon>
        <taxon>Crenotrichaceae</taxon>
        <taxon>Crenothrix</taxon>
    </lineage>
</organism>
<reference evidence="2" key="1">
    <citation type="submission" date="2017-02" db="EMBL/GenBank/DDBJ databases">
        <authorList>
            <person name="Daims H."/>
        </authorList>
    </citation>
    <scope>NUCLEOTIDE SEQUENCE [LARGE SCALE GENOMIC DNA]</scope>
</reference>
<sequence length="45" mass="5065">MDSLLTLKNTSQIGELNVNHFVSFVPLRLKAPTFGFCGQHKSFIK</sequence>
<dbReference type="EMBL" id="FUKJ01000190">
    <property type="protein sequence ID" value="SJM92391.1"/>
    <property type="molecule type" value="Genomic_DNA"/>
</dbReference>
<accession>A0A1R4H8N3</accession>
<keyword evidence="2" id="KW-1185">Reference proteome</keyword>
<evidence type="ECO:0000313" key="1">
    <source>
        <dbReference type="EMBL" id="SJM92391.1"/>
    </source>
</evidence>
<name>A0A1R4H8N3_9GAMM</name>
<protein>
    <submittedName>
        <fullName evidence="1">Uncharacterized protein</fullName>
    </submittedName>
</protein>